<dbReference type="STRING" id="1798508.A3A35_02300"/>
<reference evidence="1 2" key="1">
    <citation type="journal article" date="2016" name="Nat. Commun.">
        <title>Thousands of microbial genomes shed light on interconnected biogeochemical processes in an aquifer system.</title>
        <authorList>
            <person name="Anantharaman K."/>
            <person name="Brown C.T."/>
            <person name="Hug L.A."/>
            <person name="Sharon I."/>
            <person name="Castelle C.J."/>
            <person name="Probst A.J."/>
            <person name="Thomas B.C."/>
            <person name="Singh A."/>
            <person name="Wilkins M.J."/>
            <person name="Karaoz U."/>
            <person name="Brodie E.L."/>
            <person name="Williams K.H."/>
            <person name="Hubbard S.S."/>
            <person name="Banfield J.F."/>
        </authorList>
    </citation>
    <scope>NUCLEOTIDE SEQUENCE [LARGE SCALE GENOMIC DNA]</scope>
</reference>
<evidence type="ECO:0000313" key="1">
    <source>
        <dbReference type="EMBL" id="OGG72076.1"/>
    </source>
</evidence>
<sequence length="206" mass="22651">MVITYHGGQFFKVVFGDIALAVNPISKASKLPQTRFSADIALVSLMHPDFDGVENVTYGEEQPFVAYGPGEYEVKKIFIRGVSEPSSYADGTHRNTIYFVEMEGMHLAFLGALSSRKISAEAKELLEDIDVLFVPIGGEGVLTPSDAHELSVELEPRLVIPCHYDASKLRTFLKEEGEEGMKAVEKLTLKKKDLEGKEGEVVVLAS</sequence>
<dbReference type="SUPFAM" id="SSF56281">
    <property type="entry name" value="Metallo-hydrolase/oxidoreductase"/>
    <property type="match status" value="1"/>
</dbReference>
<dbReference type="PANTHER" id="PTHR39189:SF1">
    <property type="entry name" value="UPF0173 METAL-DEPENDENT HYDROLASE YTKL"/>
    <property type="match status" value="1"/>
</dbReference>
<dbReference type="Proteomes" id="UP000179115">
    <property type="component" value="Unassembled WGS sequence"/>
</dbReference>
<protein>
    <recommendedName>
        <fullName evidence="3">Zn-dependent hydrolase</fullName>
    </recommendedName>
</protein>
<dbReference type="InterPro" id="IPR036866">
    <property type="entry name" value="RibonucZ/Hydroxyglut_hydro"/>
</dbReference>
<evidence type="ECO:0008006" key="3">
    <source>
        <dbReference type="Google" id="ProtNLM"/>
    </source>
</evidence>
<dbReference type="Pfam" id="PF13483">
    <property type="entry name" value="Lactamase_B_3"/>
    <property type="match status" value="1"/>
</dbReference>
<dbReference type="Gene3D" id="3.60.15.10">
    <property type="entry name" value="Ribonuclease Z/Hydroxyacylglutathione hydrolase-like"/>
    <property type="match status" value="1"/>
</dbReference>
<accession>A0A1F6EEJ4</accession>
<comment type="caution">
    <text evidence="1">The sequence shown here is derived from an EMBL/GenBank/DDBJ whole genome shotgun (WGS) entry which is preliminary data.</text>
</comment>
<dbReference type="EMBL" id="MFLV01000001">
    <property type="protein sequence ID" value="OGG72076.1"/>
    <property type="molecule type" value="Genomic_DNA"/>
</dbReference>
<gene>
    <name evidence="1" type="ORF">A3A35_02300</name>
</gene>
<evidence type="ECO:0000313" key="2">
    <source>
        <dbReference type="Proteomes" id="UP000179115"/>
    </source>
</evidence>
<dbReference type="PANTHER" id="PTHR39189">
    <property type="entry name" value="UPF0173 METAL-DEPENDENT HYDROLASE YTKL"/>
    <property type="match status" value="1"/>
</dbReference>
<dbReference type="AlphaFoldDB" id="A0A1F6EEJ4"/>
<name>A0A1F6EEJ4_9BACT</name>
<proteinExistence type="predicted"/>
<organism evidence="1 2">
    <name type="scientific">Candidatus Kaiserbacteria bacterium RIFCSPLOWO2_01_FULL_51_21</name>
    <dbReference type="NCBI Taxonomy" id="1798508"/>
    <lineage>
        <taxon>Bacteria</taxon>
        <taxon>Candidatus Kaiseribacteriota</taxon>
    </lineage>
</organism>